<dbReference type="InterPro" id="IPR003593">
    <property type="entry name" value="AAA+_ATPase"/>
</dbReference>
<dbReference type="Proteomes" id="UP000295382">
    <property type="component" value="Unassembled WGS sequence"/>
</dbReference>
<reference evidence="5 6" key="1">
    <citation type="submission" date="2019-03" db="EMBL/GenBank/DDBJ databases">
        <title>Genomic Encyclopedia of Type Strains, Phase IV (KMG-IV): sequencing the most valuable type-strain genomes for metagenomic binning, comparative biology and taxonomic classification.</title>
        <authorList>
            <person name="Goeker M."/>
        </authorList>
    </citation>
    <scope>NUCLEOTIDE SEQUENCE [LARGE SCALE GENOMIC DNA]</scope>
    <source>
        <strain evidence="5 6">DSM 7445</strain>
    </source>
</reference>
<keyword evidence="6" id="KW-1185">Reference proteome</keyword>
<dbReference type="RefSeq" id="WP_132258332.1">
    <property type="nucleotide sequence ID" value="NZ_SLZQ01000004.1"/>
</dbReference>
<dbReference type="InterPro" id="IPR050764">
    <property type="entry name" value="CbbQ/NirQ/NorQ/GpvN"/>
</dbReference>
<gene>
    <name evidence="5" type="ORF">EDC30_104191</name>
</gene>
<dbReference type="Gene3D" id="1.10.8.80">
    <property type="entry name" value="Magnesium chelatase subunit I, C-Terminal domain"/>
    <property type="match status" value="1"/>
</dbReference>
<dbReference type="SUPFAM" id="SSF52540">
    <property type="entry name" value="P-loop containing nucleoside triphosphate hydrolases"/>
    <property type="match status" value="1"/>
</dbReference>
<dbReference type="GO" id="GO:0016887">
    <property type="term" value="F:ATP hydrolysis activity"/>
    <property type="evidence" value="ECO:0007669"/>
    <property type="project" value="InterPro"/>
</dbReference>
<dbReference type="SMART" id="SM00382">
    <property type="entry name" value="AAA"/>
    <property type="match status" value="1"/>
</dbReference>
<dbReference type="PIRSF" id="PIRSF002849">
    <property type="entry name" value="AAA_ATPase_chaperone_MoxR_prd"/>
    <property type="match status" value="1"/>
</dbReference>
<comment type="caution">
    <text evidence="5">The sequence shown here is derived from an EMBL/GenBank/DDBJ whole genome shotgun (WGS) entry which is preliminary data.</text>
</comment>
<dbReference type="GO" id="GO:0005524">
    <property type="term" value="F:ATP binding"/>
    <property type="evidence" value="ECO:0007669"/>
    <property type="project" value="UniProtKB-KW"/>
</dbReference>
<dbReference type="FunFam" id="3.40.50.300:FF:000640">
    <property type="entry name" value="MoxR family ATPase"/>
    <property type="match status" value="1"/>
</dbReference>
<sequence length="347" mass="37020">MSANPVSATAATNAATVAVTATPSGVQPEHLQQAIDIVQRMRAQISQAMVGQQAVIDQVLACCLAGGHVLIEGVPGLGKTLLVRALARTFSGSFSRIQFTPDLMPADVMGHSVYDMKNQTFSVRKGPVFTHLLLADEINRAPAKTQSSLLEAMQERQVTIEGESHALAAPFMVLATQNPLENEGTYPLPEAQLDRFLVKVRIGYPSQEEEVAMLQTVTRNRIGDGLDVGQVNSLVKPATIVTLQQLVAQIRVDAAVAEYAVRLVRATRDWPGLAVGAGPRGSIALVRIARAMALMAGRDYVTPADIKAAVLPVLRHRVALSPESELDGLSSDDLLAALMEQVAAPRA</sequence>
<evidence type="ECO:0000259" key="4">
    <source>
        <dbReference type="SMART" id="SM00382"/>
    </source>
</evidence>
<dbReference type="InterPro" id="IPR041628">
    <property type="entry name" value="ChlI/MoxR_AAA_lid"/>
</dbReference>
<dbReference type="InterPro" id="IPR027417">
    <property type="entry name" value="P-loop_NTPase"/>
</dbReference>
<dbReference type="Pfam" id="PF07726">
    <property type="entry name" value="AAA_3"/>
    <property type="match status" value="1"/>
</dbReference>
<protein>
    <submittedName>
        <fullName evidence="5">MoxR-like ATPase</fullName>
    </submittedName>
</protein>
<dbReference type="Pfam" id="PF17863">
    <property type="entry name" value="AAA_lid_2"/>
    <property type="match status" value="1"/>
</dbReference>
<dbReference type="Gene3D" id="3.40.50.300">
    <property type="entry name" value="P-loop containing nucleotide triphosphate hydrolases"/>
    <property type="match status" value="1"/>
</dbReference>
<dbReference type="PANTHER" id="PTHR42759:SF1">
    <property type="entry name" value="MAGNESIUM-CHELATASE SUBUNIT CHLD"/>
    <property type="match status" value="1"/>
</dbReference>
<organism evidence="5 6">
    <name type="scientific">Paucimonas lemoignei</name>
    <name type="common">Pseudomonas lemoignei</name>
    <dbReference type="NCBI Taxonomy" id="29443"/>
    <lineage>
        <taxon>Bacteria</taxon>
        <taxon>Pseudomonadati</taxon>
        <taxon>Pseudomonadota</taxon>
        <taxon>Betaproteobacteria</taxon>
        <taxon>Burkholderiales</taxon>
        <taxon>Burkholderiaceae</taxon>
        <taxon>Paucimonas</taxon>
    </lineage>
</organism>
<dbReference type="OrthoDB" id="9808397at2"/>
<keyword evidence="1" id="KW-0547">Nucleotide-binding</keyword>
<feature type="domain" description="AAA+ ATPase" evidence="4">
    <location>
        <begin position="65"/>
        <end position="206"/>
    </location>
</feature>
<evidence type="ECO:0000313" key="5">
    <source>
        <dbReference type="EMBL" id="TCS37388.1"/>
    </source>
</evidence>
<name>A0A4R3HWA4_PAULE</name>
<evidence type="ECO:0000256" key="2">
    <source>
        <dbReference type="ARBA" id="ARBA00022840"/>
    </source>
</evidence>
<accession>A0A4R3HWA4</accession>
<dbReference type="InterPro" id="IPR011703">
    <property type="entry name" value="ATPase_AAA-3"/>
</dbReference>
<dbReference type="PANTHER" id="PTHR42759">
    <property type="entry name" value="MOXR FAMILY PROTEIN"/>
    <property type="match status" value="1"/>
</dbReference>
<evidence type="ECO:0000256" key="1">
    <source>
        <dbReference type="ARBA" id="ARBA00022741"/>
    </source>
</evidence>
<comment type="similarity">
    <text evidence="3">Belongs to the MoxR family.</text>
</comment>
<evidence type="ECO:0000313" key="6">
    <source>
        <dbReference type="Proteomes" id="UP000295382"/>
    </source>
</evidence>
<dbReference type="EMBL" id="SLZQ01000004">
    <property type="protein sequence ID" value="TCS37388.1"/>
    <property type="molecule type" value="Genomic_DNA"/>
</dbReference>
<proteinExistence type="inferred from homology"/>
<evidence type="ECO:0000256" key="3">
    <source>
        <dbReference type="ARBA" id="ARBA00061607"/>
    </source>
</evidence>
<dbReference type="CDD" id="cd00009">
    <property type="entry name" value="AAA"/>
    <property type="match status" value="1"/>
</dbReference>
<dbReference type="AlphaFoldDB" id="A0A4R3HWA4"/>
<keyword evidence="2" id="KW-0067">ATP-binding</keyword>